<dbReference type="Proteomes" id="UP000037751">
    <property type="component" value="Unassembled WGS sequence"/>
</dbReference>
<dbReference type="CDD" id="cd09917">
    <property type="entry name" value="F-box_SF"/>
    <property type="match status" value="1"/>
</dbReference>
<proteinExistence type="predicted"/>
<dbReference type="OrthoDB" id="3344476at2759"/>
<evidence type="ECO:0000313" key="3">
    <source>
        <dbReference type="Proteomes" id="UP000037751"/>
    </source>
</evidence>
<evidence type="ECO:0000256" key="1">
    <source>
        <dbReference type="SAM" id="MobiDB-lite"/>
    </source>
</evidence>
<keyword evidence="3" id="KW-1185">Reference proteome</keyword>
<comment type="caution">
    <text evidence="2">The sequence shown here is derived from an EMBL/GenBank/DDBJ whole genome shotgun (WGS) entry which is preliminary data.</text>
</comment>
<dbReference type="EMBL" id="LGAV01000004">
    <property type="protein sequence ID" value="KOS14337.1"/>
    <property type="molecule type" value="Genomic_DNA"/>
</dbReference>
<evidence type="ECO:0000313" key="2">
    <source>
        <dbReference type="EMBL" id="KOS14337.1"/>
    </source>
</evidence>
<feature type="region of interest" description="Disordered" evidence="1">
    <location>
        <begin position="1"/>
        <end position="20"/>
    </location>
</feature>
<accession>A0A0M8MPQ3</accession>
<organism evidence="2 3">
    <name type="scientific">Malassezia pachydermatis</name>
    <dbReference type="NCBI Taxonomy" id="77020"/>
    <lineage>
        <taxon>Eukaryota</taxon>
        <taxon>Fungi</taxon>
        <taxon>Dikarya</taxon>
        <taxon>Basidiomycota</taxon>
        <taxon>Ustilaginomycotina</taxon>
        <taxon>Malasseziomycetes</taxon>
        <taxon>Malasseziales</taxon>
        <taxon>Malasseziaceae</taxon>
        <taxon>Malassezia</taxon>
    </lineage>
</organism>
<dbReference type="RefSeq" id="XP_017991969.1">
    <property type="nucleotide sequence ID" value="XM_018138577.1"/>
</dbReference>
<sequence length="348" mass="39284">MRRANVTISASHTPTASSSRAPTGYYIPSEILQKIFSYALYLDQVTAVRLLQLNHVWRQVLQTSAYTRVELCSASALENFASLVRARPEVARAVRRLWIGPTHARSDFLSILSLPMPGDSAYLEKQREQVYNDTRFVLRACRRLEDIALSGSLVAADIVQSYGTACQPRCITSINPHSFISAFDAPMFRRVQELRVCDVNLSHSEVDAIRRMPVLQHFVHTTPKDYGDCSRDAHVLRKVVVEKDPLEGLAKMRIDDKPLRIGIRGVPARASATAQALQASLEEDKKHIDIYTETIPSTMVEEWEALRDIVFNAQGDYSRMALEDDTGAWVDPTNALQFLWHEWQARSA</sequence>
<dbReference type="AlphaFoldDB" id="A0A0M8MPQ3"/>
<dbReference type="GeneID" id="28730453"/>
<gene>
    <name evidence="2" type="ORF">Malapachy_4122</name>
</gene>
<evidence type="ECO:0008006" key="4">
    <source>
        <dbReference type="Google" id="ProtNLM"/>
    </source>
</evidence>
<name>A0A0M8MPQ3_9BASI</name>
<protein>
    <recommendedName>
        <fullName evidence="4">F-box domain-containing protein</fullName>
    </recommendedName>
</protein>
<dbReference type="VEuPathDB" id="FungiDB:Malapachy_4122"/>
<reference evidence="2 3" key="1">
    <citation type="submission" date="2015-07" db="EMBL/GenBank/DDBJ databases">
        <title>Draft Genome Sequence of Malassezia furfur CBS1878 and Malassezia pachydermatis CBS1879.</title>
        <authorList>
            <person name="Triana S."/>
            <person name="Ohm R."/>
            <person name="Gonzalez A."/>
            <person name="DeCock H."/>
            <person name="Restrepo S."/>
            <person name="Celis A."/>
        </authorList>
    </citation>
    <scope>NUCLEOTIDE SEQUENCE [LARGE SCALE GENOMIC DNA]</scope>
    <source>
        <strain evidence="2 3">CBS 1879</strain>
    </source>
</reference>